<gene>
    <name evidence="1" type="ORF">SAMN05216431_11150</name>
</gene>
<proteinExistence type="predicted"/>
<dbReference type="InterPro" id="IPR036388">
    <property type="entry name" value="WH-like_DNA-bd_sf"/>
</dbReference>
<dbReference type="PANTHER" id="PTHR33221">
    <property type="entry name" value="WINGED HELIX-TURN-HELIX TRANSCRIPTIONAL REGULATOR, RRF2 FAMILY"/>
    <property type="match status" value="1"/>
</dbReference>
<reference evidence="1 2" key="1">
    <citation type="submission" date="2016-10" db="EMBL/GenBank/DDBJ databases">
        <authorList>
            <person name="Varghese N."/>
            <person name="Submissions S."/>
        </authorList>
    </citation>
    <scope>NUCLEOTIDE SEQUENCE [LARGE SCALE GENOMIC DNA]</scope>
    <source>
        <strain evidence="1 2">WC1T17</strain>
    </source>
</reference>
<dbReference type="NCBIfam" id="TIGR00738">
    <property type="entry name" value="rrf2_super"/>
    <property type="match status" value="1"/>
</dbReference>
<dbReference type="InterPro" id="IPR030489">
    <property type="entry name" value="TR_Rrf2-type_CS"/>
</dbReference>
<dbReference type="InterPro" id="IPR036390">
    <property type="entry name" value="WH_DNA-bd_sf"/>
</dbReference>
<dbReference type="Pfam" id="PF02082">
    <property type="entry name" value="Rrf2"/>
    <property type="match status" value="1"/>
</dbReference>
<sequence>MQLTKGFEQAACITALLATQDRRIPLASHVIHTRVSGSATYLKKIMRKLVVGGVIKSASGNSGGFTLADDPKKITVLQVVQAVEGNIHTYPNNGLLELVFSDFRPLANEGSSAINKVFEQADLAWEKALNRVTLYDILCQTLGTTDIPLVDWNQLQLSYSEQAALWMEKLKNNLANNKN</sequence>
<dbReference type="EMBL" id="FOCC01000011">
    <property type="protein sequence ID" value="SEM87416.1"/>
    <property type="molecule type" value="Genomic_DNA"/>
</dbReference>
<dbReference type="Gene3D" id="1.10.10.10">
    <property type="entry name" value="Winged helix-like DNA-binding domain superfamily/Winged helix DNA-binding domain"/>
    <property type="match status" value="1"/>
</dbReference>
<accession>A0ABY1ACZ9</accession>
<dbReference type="PROSITE" id="PS51197">
    <property type="entry name" value="HTH_RRF2_2"/>
    <property type="match status" value="1"/>
</dbReference>
<dbReference type="InterPro" id="IPR000944">
    <property type="entry name" value="Tscrpt_reg_Rrf2"/>
</dbReference>
<evidence type="ECO:0000313" key="1">
    <source>
        <dbReference type="EMBL" id="SEM87416.1"/>
    </source>
</evidence>
<organism evidence="1 2">
    <name type="scientific">Ligilactobacillus ruminis</name>
    <dbReference type="NCBI Taxonomy" id="1623"/>
    <lineage>
        <taxon>Bacteria</taxon>
        <taxon>Bacillati</taxon>
        <taxon>Bacillota</taxon>
        <taxon>Bacilli</taxon>
        <taxon>Lactobacillales</taxon>
        <taxon>Lactobacillaceae</taxon>
        <taxon>Ligilactobacillus</taxon>
    </lineage>
</organism>
<evidence type="ECO:0000313" key="2">
    <source>
        <dbReference type="Proteomes" id="UP000182089"/>
    </source>
</evidence>
<protein>
    <submittedName>
        <fullName evidence="1">Transcriptional regulator, BadM/Rrf2 family</fullName>
    </submittedName>
</protein>
<dbReference type="SUPFAM" id="SSF46785">
    <property type="entry name" value="Winged helix' DNA-binding domain"/>
    <property type="match status" value="1"/>
</dbReference>
<dbReference type="Proteomes" id="UP000182089">
    <property type="component" value="Unassembled WGS sequence"/>
</dbReference>
<dbReference type="PANTHER" id="PTHR33221:SF9">
    <property type="entry name" value="RRF2 FAMILY PROTEIN"/>
    <property type="match status" value="1"/>
</dbReference>
<comment type="caution">
    <text evidence="1">The sequence shown here is derived from an EMBL/GenBank/DDBJ whole genome shotgun (WGS) entry which is preliminary data.</text>
</comment>
<dbReference type="PROSITE" id="PS01332">
    <property type="entry name" value="HTH_RRF2_1"/>
    <property type="match status" value="1"/>
</dbReference>
<name>A0ABY1ACZ9_9LACO</name>